<keyword evidence="7" id="KW-0812">Transmembrane</keyword>
<dbReference type="Pfam" id="PF03480">
    <property type="entry name" value="DctP"/>
    <property type="match status" value="1"/>
</dbReference>
<comment type="subcellular location">
    <subcellularLocation>
        <location evidence="1">Cell envelope</location>
    </subcellularLocation>
</comment>
<feature type="coiled-coil region" evidence="6">
    <location>
        <begin position="277"/>
        <end position="315"/>
    </location>
</feature>
<dbReference type="InterPro" id="IPR018389">
    <property type="entry name" value="DctP_fam"/>
</dbReference>
<dbReference type="EMBL" id="CP033169">
    <property type="protein sequence ID" value="AYO31219.1"/>
    <property type="molecule type" value="Genomic_DNA"/>
</dbReference>
<dbReference type="NCBIfam" id="TIGR00787">
    <property type="entry name" value="dctP"/>
    <property type="match status" value="1"/>
</dbReference>
<evidence type="ECO:0000256" key="6">
    <source>
        <dbReference type="SAM" id="Coils"/>
    </source>
</evidence>
<dbReference type="Proteomes" id="UP000280960">
    <property type="component" value="Chromosome"/>
</dbReference>
<dbReference type="Gene3D" id="3.40.190.170">
    <property type="entry name" value="Bacterial extracellular solute-binding protein, family 7"/>
    <property type="match status" value="1"/>
</dbReference>
<dbReference type="PANTHER" id="PTHR33376">
    <property type="match status" value="1"/>
</dbReference>
<keyword evidence="4" id="KW-0732">Signal</keyword>
<evidence type="ECO:0000313" key="9">
    <source>
        <dbReference type="Proteomes" id="UP000280960"/>
    </source>
</evidence>
<evidence type="ECO:0000256" key="7">
    <source>
        <dbReference type="SAM" id="Phobius"/>
    </source>
</evidence>
<dbReference type="RefSeq" id="WP_122015097.1">
    <property type="nucleotide sequence ID" value="NZ_CP033169.1"/>
</dbReference>
<dbReference type="NCBIfam" id="NF037995">
    <property type="entry name" value="TRAP_S1"/>
    <property type="match status" value="1"/>
</dbReference>
<reference evidence="8 9" key="1">
    <citation type="submission" date="2018-10" db="EMBL/GenBank/DDBJ databases">
        <authorList>
            <person name="Zhang X."/>
        </authorList>
    </citation>
    <scope>NUCLEOTIDE SEQUENCE [LARGE SCALE GENOMIC DNA]</scope>
    <source>
        <strain evidence="8 9">SK-G1</strain>
    </source>
</reference>
<dbReference type="InterPro" id="IPR038404">
    <property type="entry name" value="TRAP_DctP_sf"/>
</dbReference>
<feature type="binding site" evidence="5">
    <location>
        <position position="168"/>
    </location>
    <ligand>
        <name>N-acetyl-beta-neuraminate</name>
        <dbReference type="ChEBI" id="CHEBI:58705"/>
    </ligand>
</feature>
<evidence type="ECO:0000256" key="4">
    <source>
        <dbReference type="ARBA" id="ARBA00022729"/>
    </source>
</evidence>
<dbReference type="PROSITE" id="PS51257">
    <property type="entry name" value="PROKAR_LIPOPROTEIN"/>
    <property type="match status" value="1"/>
</dbReference>
<keyword evidence="9" id="KW-1185">Reference proteome</keyword>
<evidence type="ECO:0000256" key="3">
    <source>
        <dbReference type="ARBA" id="ARBA00022448"/>
    </source>
</evidence>
<organism evidence="8 9">
    <name type="scientific">Biomaibacter acetigenes</name>
    <dbReference type="NCBI Taxonomy" id="2316383"/>
    <lineage>
        <taxon>Bacteria</taxon>
        <taxon>Bacillati</taxon>
        <taxon>Bacillota</taxon>
        <taxon>Clostridia</taxon>
        <taxon>Thermosediminibacterales</taxon>
        <taxon>Tepidanaerobacteraceae</taxon>
        <taxon>Biomaibacter</taxon>
    </lineage>
</organism>
<comment type="similarity">
    <text evidence="2">Belongs to the bacterial solute-binding protein 7 family.</text>
</comment>
<dbReference type="AlphaFoldDB" id="A0A3G2R745"/>
<feature type="transmembrane region" description="Helical" evidence="7">
    <location>
        <begin position="6"/>
        <end position="24"/>
    </location>
</feature>
<dbReference type="GO" id="GO:0030288">
    <property type="term" value="C:outer membrane-bounded periplasmic space"/>
    <property type="evidence" value="ECO:0007669"/>
    <property type="project" value="InterPro"/>
</dbReference>
<dbReference type="KEGG" id="bacg:D2962_11950"/>
<name>A0A3G2R745_9FIRM</name>
<protein>
    <submittedName>
        <fullName evidence="8">DctP family TRAP transporter solute-binding subunit</fullName>
    </submittedName>
</protein>
<dbReference type="PANTHER" id="PTHR33376:SF4">
    <property type="entry name" value="SIALIC ACID-BINDING PERIPLASMIC PROTEIN SIAP"/>
    <property type="match status" value="1"/>
</dbReference>
<sequence length="352" mass="39065">MLKKGFIVLFVFVIMSSLVLIGCGSKGGDNTGKQSASNGSGVTKIIKFAHNGPSIPEHPMNVAANKFKELVEKNSNGQLKVEIYPAGQLGDARTIVEGVQMGTIEMGDVENGPMGRFVPAAMLWDLPYLFRDLDHAHKVLDGPVGQKIADMYLEKGIRLLAYNDGGFRYFTNNKRPIKTPDDMKGLKIRVMESEVMIDSINAFGATAVPMAFGEVYTALQQGTVDGQENPLDLIDSQKFYEVQDYLSLSEHFYYPRQYIISENFYKSLSPELQKVVADAAKEACKVQREELAKYNANMLDKLKEAGMQVNEVEKELFMQIAKEKVYPKFYSKIGNGDEAAGKALIDEALNTK</sequence>
<proteinExistence type="inferred from homology"/>
<dbReference type="PIRSF" id="PIRSF006470">
    <property type="entry name" value="DctB"/>
    <property type="match status" value="1"/>
</dbReference>
<evidence type="ECO:0000256" key="5">
    <source>
        <dbReference type="PIRSR" id="PIRSR006470-1"/>
    </source>
</evidence>
<keyword evidence="7" id="KW-1133">Transmembrane helix</keyword>
<keyword evidence="6" id="KW-0175">Coiled coil</keyword>
<dbReference type="InterPro" id="IPR004682">
    <property type="entry name" value="TRAP_DctP"/>
</dbReference>
<keyword evidence="3" id="KW-0813">Transport</keyword>
<feature type="binding site" evidence="5">
    <location>
        <position position="229"/>
    </location>
    <ligand>
        <name>N-acetyl-beta-neuraminate</name>
        <dbReference type="ChEBI" id="CHEBI:58705"/>
    </ligand>
</feature>
<keyword evidence="7" id="KW-0472">Membrane</keyword>
<dbReference type="GO" id="GO:0055085">
    <property type="term" value="P:transmembrane transport"/>
    <property type="evidence" value="ECO:0007669"/>
    <property type="project" value="InterPro"/>
</dbReference>
<dbReference type="CDD" id="cd13676">
    <property type="entry name" value="PBP2_TRAP_DctP2_like"/>
    <property type="match status" value="1"/>
</dbReference>
<evidence type="ECO:0000256" key="2">
    <source>
        <dbReference type="ARBA" id="ARBA00009023"/>
    </source>
</evidence>
<evidence type="ECO:0000313" key="8">
    <source>
        <dbReference type="EMBL" id="AYO31219.1"/>
    </source>
</evidence>
<accession>A0A3G2R745</accession>
<evidence type="ECO:0000256" key="1">
    <source>
        <dbReference type="ARBA" id="ARBA00004196"/>
    </source>
</evidence>
<feature type="binding site" evidence="5">
    <location>
        <position position="110"/>
    </location>
    <ligand>
        <name>N-acetyl-beta-neuraminate</name>
        <dbReference type="ChEBI" id="CHEBI:58705"/>
    </ligand>
</feature>
<feature type="binding site" evidence="5">
    <location>
        <position position="189"/>
    </location>
    <ligand>
        <name>N-acetyl-beta-neuraminate</name>
        <dbReference type="ChEBI" id="CHEBI:58705"/>
    </ligand>
</feature>
<gene>
    <name evidence="8" type="ORF">D2962_11950</name>
</gene>